<sequence>MTYCFCTALGTSHFSQTHLMLFHILSQLNVITTGNDVSSANPDLSFQDITFLTFEAIIEVVIICFAGFVAAKSGLLNTNGQKVISQLNVDLFTPCLVFIKLAPSLSFQKMADIIIIPIFYAVSTGIAFLCSRVVSSFMQLNDPESDFVTAMAVFGNSNSLPVSLTMSLAYTLPDLLWEDIDDDSSDGVASRGILYLLIFQQLGQILRWSWGFNKLLRKRSHQELNTYYTKNGVIQHYHEEELGPDETSSLISAGDRSSSTGSLYINEDSVHAEAPSAAEAAMAALASAKAPEYSKRSKIGHWWYSFVTSTPVASFLSFMNPPLYAMMISVLVASVPFLQNLFFNNKDSFVRNTITNSISQLGSVSIPLILIVLGSNLYPSQDIPPPSKHYKRIVFGSLLSRMILPSFILLPVITLCVKFVKISILDDPIFLIVAFILTISPPAIQLSQISQLNGIYQKEMAGVLFWGYVVLTLPTTIFIVVTSLEVLKWAA</sequence>
<evidence type="ECO:0000313" key="6">
    <source>
        <dbReference type="EMBL" id="ABN67535.2"/>
    </source>
</evidence>
<evidence type="ECO:0000256" key="5">
    <source>
        <dbReference type="SAM" id="Phobius"/>
    </source>
</evidence>
<feature type="transmembrane region" description="Helical" evidence="5">
    <location>
        <begin position="429"/>
        <end position="445"/>
    </location>
</feature>
<accession>A3LXX0</accession>
<keyword evidence="4 5" id="KW-0472">Membrane</keyword>
<dbReference type="FunCoup" id="A3LXX0">
    <property type="interactions" value="289"/>
</dbReference>
<dbReference type="HOGENOM" id="CLU_026460_2_0_1"/>
<dbReference type="STRING" id="322104.A3LXX0"/>
<dbReference type="Pfam" id="PF03547">
    <property type="entry name" value="Mem_trans"/>
    <property type="match status" value="1"/>
</dbReference>
<feature type="transmembrane region" description="Helical" evidence="5">
    <location>
        <begin position="393"/>
        <end position="417"/>
    </location>
</feature>
<comment type="subcellular location">
    <subcellularLocation>
        <location evidence="1">Membrane</location>
        <topology evidence="1">Multi-pass membrane protein</topology>
    </subcellularLocation>
</comment>
<evidence type="ECO:0000256" key="4">
    <source>
        <dbReference type="ARBA" id="ARBA00023136"/>
    </source>
</evidence>
<dbReference type="KEGG" id="pic:PICST_32967"/>
<dbReference type="InterPro" id="IPR004776">
    <property type="entry name" value="Mem_transp_PIN-like"/>
</dbReference>
<dbReference type="GO" id="GO:0016020">
    <property type="term" value="C:membrane"/>
    <property type="evidence" value="ECO:0007669"/>
    <property type="project" value="UniProtKB-SubCell"/>
</dbReference>
<dbReference type="PANTHER" id="PTHR31794:SF2">
    <property type="entry name" value="AUXIN EFFLUX TRANSPORTER FAMILY PROTEIN (EUROFUNG)"/>
    <property type="match status" value="1"/>
</dbReference>
<feature type="transmembrane region" description="Helical" evidence="5">
    <location>
        <begin position="324"/>
        <end position="342"/>
    </location>
</feature>
<dbReference type="PANTHER" id="PTHR31794">
    <property type="entry name" value="AUXIN EFFLUX TRANSPORTER FAMILY PROTEIN (EUROFUNG)"/>
    <property type="match status" value="1"/>
</dbReference>
<dbReference type="GO" id="GO:0005783">
    <property type="term" value="C:endoplasmic reticulum"/>
    <property type="evidence" value="ECO:0007669"/>
    <property type="project" value="TreeGrafter"/>
</dbReference>
<evidence type="ECO:0000313" key="7">
    <source>
        <dbReference type="Proteomes" id="UP000002258"/>
    </source>
</evidence>
<evidence type="ECO:0000256" key="3">
    <source>
        <dbReference type="ARBA" id="ARBA00022989"/>
    </source>
</evidence>
<dbReference type="AlphaFoldDB" id="A3LXX0"/>
<feature type="transmembrane region" description="Helical" evidence="5">
    <location>
        <begin position="465"/>
        <end position="487"/>
    </location>
</feature>
<dbReference type="InParanoid" id="A3LXX0"/>
<dbReference type="OrthoDB" id="2499604at2759"/>
<dbReference type="eggNOG" id="KOG2722">
    <property type="taxonomic scope" value="Eukaryota"/>
</dbReference>
<dbReference type="RefSeq" id="XP_001385564.2">
    <property type="nucleotide sequence ID" value="XM_001385527.1"/>
</dbReference>
<dbReference type="EMBL" id="CP000500">
    <property type="protein sequence ID" value="ABN67535.2"/>
    <property type="molecule type" value="Genomic_DNA"/>
</dbReference>
<keyword evidence="3 5" id="KW-1133">Transmembrane helix</keyword>
<proteinExistence type="predicted"/>
<dbReference type="OMA" id="WSWGYHI"/>
<keyword evidence="7" id="KW-1185">Reference proteome</keyword>
<organism evidence="6 7">
    <name type="scientific">Scheffersomyces stipitis (strain ATCC 58785 / CBS 6054 / NBRC 10063 / NRRL Y-11545)</name>
    <name type="common">Yeast</name>
    <name type="synonym">Pichia stipitis</name>
    <dbReference type="NCBI Taxonomy" id="322104"/>
    <lineage>
        <taxon>Eukaryota</taxon>
        <taxon>Fungi</taxon>
        <taxon>Dikarya</taxon>
        <taxon>Ascomycota</taxon>
        <taxon>Saccharomycotina</taxon>
        <taxon>Pichiomycetes</taxon>
        <taxon>Debaryomycetaceae</taxon>
        <taxon>Scheffersomyces</taxon>
    </lineage>
</organism>
<protein>
    <recommendedName>
        <fullName evidence="8">Transporter</fullName>
    </recommendedName>
</protein>
<evidence type="ECO:0000256" key="2">
    <source>
        <dbReference type="ARBA" id="ARBA00022692"/>
    </source>
</evidence>
<dbReference type="GeneID" id="4839848"/>
<feature type="transmembrane region" description="Helical" evidence="5">
    <location>
        <begin position="299"/>
        <end position="318"/>
    </location>
</feature>
<reference evidence="6 7" key="1">
    <citation type="journal article" date="2007" name="Nat. Biotechnol.">
        <title>Genome sequence of the lignocellulose-bioconverting and xylose-fermenting yeast Pichia stipitis.</title>
        <authorList>
            <person name="Jeffries T.W."/>
            <person name="Grigoriev I.V."/>
            <person name="Grimwood J."/>
            <person name="Laplaza J.M."/>
            <person name="Aerts A."/>
            <person name="Salamov A."/>
            <person name="Schmutz J."/>
            <person name="Lindquist E."/>
            <person name="Dehal P."/>
            <person name="Shapiro H."/>
            <person name="Jin Y.S."/>
            <person name="Passoth V."/>
            <person name="Richardson P.M."/>
        </authorList>
    </citation>
    <scope>NUCLEOTIDE SEQUENCE [LARGE SCALE GENOMIC DNA]</scope>
    <source>
        <strain evidence="7">ATCC 58785 / CBS 6054 / NBRC 10063 / NRRL Y-11545</strain>
    </source>
</reference>
<evidence type="ECO:0000256" key="1">
    <source>
        <dbReference type="ARBA" id="ARBA00004141"/>
    </source>
</evidence>
<evidence type="ECO:0008006" key="8">
    <source>
        <dbReference type="Google" id="ProtNLM"/>
    </source>
</evidence>
<feature type="transmembrane region" description="Helical" evidence="5">
    <location>
        <begin position="354"/>
        <end position="373"/>
    </location>
</feature>
<name>A3LXX0_PICST</name>
<keyword evidence="2 5" id="KW-0812">Transmembrane</keyword>
<gene>
    <name evidence="6" type="ORF">PICST_32967</name>
</gene>
<feature type="transmembrane region" description="Helical" evidence="5">
    <location>
        <begin position="49"/>
        <end position="71"/>
    </location>
</feature>
<feature type="transmembrane region" description="Helical" evidence="5">
    <location>
        <begin position="114"/>
        <end position="135"/>
    </location>
</feature>
<dbReference type="GO" id="GO:0055085">
    <property type="term" value="P:transmembrane transport"/>
    <property type="evidence" value="ECO:0007669"/>
    <property type="project" value="InterPro"/>
</dbReference>
<dbReference type="Proteomes" id="UP000002258">
    <property type="component" value="Chromosome 6"/>
</dbReference>